<dbReference type="EMBL" id="SRXW01000003">
    <property type="protein sequence ID" value="TGY88261.1"/>
    <property type="molecule type" value="Genomic_DNA"/>
</dbReference>
<dbReference type="Proteomes" id="UP000308054">
    <property type="component" value="Unassembled WGS sequence"/>
</dbReference>
<dbReference type="OrthoDB" id="7628780at2"/>
<name>A0A4S2GZ93_9PROT</name>
<comment type="caution">
    <text evidence="2">The sequence shown here is derived from an EMBL/GenBank/DDBJ whole genome shotgun (WGS) entry which is preliminary data.</text>
</comment>
<keyword evidence="3" id="KW-1185">Reference proteome</keyword>
<feature type="chain" id="PRO_5020671265" description="Tetratricopeptide repeat protein" evidence="1">
    <location>
        <begin position="20"/>
        <end position="481"/>
    </location>
</feature>
<accession>A0A4S2GZ93</accession>
<evidence type="ECO:0008006" key="4">
    <source>
        <dbReference type="Google" id="ProtNLM"/>
    </source>
</evidence>
<protein>
    <recommendedName>
        <fullName evidence="4">Tetratricopeptide repeat protein</fullName>
    </recommendedName>
</protein>
<evidence type="ECO:0000313" key="3">
    <source>
        <dbReference type="Proteomes" id="UP000308054"/>
    </source>
</evidence>
<evidence type="ECO:0000313" key="2">
    <source>
        <dbReference type="EMBL" id="TGY88261.1"/>
    </source>
</evidence>
<keyword evidence="1" id="KW-0732">Signal</keyword>
<organism evidence="2 3">
    <name type="scientific">Marinicauda algicola</name>
    <dbReference type="NCBI Taxonomy" id="2029849"/>
    <lineage>
        <taxon>Bacteria</taxon>
        <taxon>Pseudomonadati</taxon>
        <taxon>Pseudomonadota</taxon>
        <taxon>Alphaproteobacteria</taxon>
        <taxon>Maricaulales</taxon>
        <taxon>Maricaulaceae</taxon>
        <taxon>Marinicauda</taxon>
    </lineage>
</organism>
<evidence type="ECO:0000256" key="1">
    <source>
        <dbReference type="SAM" id="SignalP"/>
    </source>
</evidence>
<sequence>MRPLAALALGLALPGLAQAQMGPHLDAAGYEDARGGFGAAAEIVWRVEREPLAGGQARTGERVMLAGEDWVLDGTGDTATLYDFAQARTVEIGEERFVNSATHAAARRNLDIYVQLSDAGEANLIEFGGARFHRFWLEAAMGVSAHEALLEITEDETGLTVRREGEVVARAGFGECYGATLDAAHEAALIAGLRRILPLHPGIGEALAARGQAPCALSFLIYSPESPQGRRETWTVTGAGFDAEPAIFPEGAQPGLPEAPFLNEIAGPAALALFQPEAPPAPGPLDFMAWIEAAREDGDLAGAMLLAVRETHHFGPCPTETVGSARLACTSAPELAREGIGDAGLERVVEALAALQAGNHGETVEQLLPFIGREDRAGAAARTIVANELVAWGPQGLAAHEGLAPVRLLAEALALDPYAPDAYWHLGRRHLAAGSPQAAFALFELGHALPGREATALLEQSLVIEEGIEQLAPGFFPRSQS</sequence>
<reference evidence="2 3" key="1">
    <citation type="journal article" date="2017" name="Int. J. Syst. Evol. Microbiol.">
        <title>Marinicauda algicola sp. nov., isolated from a marine red alga Rhodosorus marinus.</title>
        <authorList>
            <person name="Jeong S.E."/>
            <person name="Jeon S.H."/>
            <person name="Chun B.H."/>
            <person name="Kim D.W."/>
            <person name="Jeon C.O."/>
        </authorList>
    </citation>
    <scope>NUCLEOTIDE SEQUENCE [LARGE SCALE GENOMIC DNA]</scope>
    <source>
        <strain evidence="2 3">JCM 31718</strain>
    </source>
</reference>
<dbReference type="RefSeq" id="WP_135996106.1">
    <property type="nucleotide sequence ID" value="NZ_CP071057.1"/>
</dbReference>
<feature type="signal peptide" evidence="1">
    <location>
        <begin position="1"/>
        <end position="19"/>
    </location>
</feature>
<dbReference type="AlphaFoldDB" id="A0A4S2GZ93"/>
<proteinExistence type="predicted"/>
<gene>
    <name evidence="2" type="ORF">E5163_10570</name>
</gene>